<keyword evidence="5" id="KW-1185">Reference proteome</keyword>
<accession>A0A2W2CWH2</accession>
<comment type="caution">
    <text evidence="4">The sequence shown here is derived from an EMBL/GenBank/DDBJ whole genome shotgun (WGS) entry which is preliminary data.</text>
</comment>
<name>A0A2W2CWH2_9ACTN</name>
<dbReference type="SUPFAM" id="SSF49899">
    <property type="entry name" value="Concanavalin A-like lectins/glucanases"/>
    <property type="match status" value="2"/>
</dbReference>
<organism evidence="4 5">
    <name type="scientific">Micromonospora deserti</name>
    <dbReference type="NCBI Taxonomy" id="2070366"/>
    <lineage>
        <taxon>Bacteria</taxon>
        <taxon>Bacillati</taxon>
        <taxon>Actinomycetota</taxon>
        <taxon>Actinomycetes</taxon>
        <taxon>Micromonosporales</taxon>
        <taxon>Micromonosporaceae</taxon>
        <taxon>Micromonospora</taxon>
    </lineage>
</organism>
<evidence type="ECO:0000256" key="2">
    <source>
        <dbReference type="ARBA" id="ARBA00023157"/>
    </source>
</evidence>
<dbReference type="EMBL" id="POUB01000003">
    <property type="protein sequence ID" value="PZG02853.1"/>
    <property type="molecule type" value="Genomic_DNA"/>
</dbReference>
<dbReference type="PANTHER" id="PTHR46943">
    <property type="entry name" value="PENTRAXIN-RELATED PROTEIN PTX3"/>
    <property type="match status" value="1"/>
</dbReference>
<keyword evidence="1" id="KW-0732">Signal</keyword>
<keyword evidence="2" id="KW-1015">Disulfide bond</keyword>
<reference evidence="4 5" key="1">
    <citation type="submission" date="2018-01" db="EMBL/GenBank/DDBJ databases">
        <title>Draft genome sequence of Salinispora sp. 13K206.</title>
        <authorList>
            <person name="Sahin N."/>
            <person name="Saygin H."/>
            <person name="Ay H."/>
        </authorList>
    </citation>
    <scope>NUCLEOTIDE SEQUENCE [LARGE SCALE GENOMIC DNA]</scope>
    <source>
        <strain evidence="4 5">13K206</strain>
    </source>
</reference>
<dbReference type="SMART" id="SM00560">
    <property type="entry name" value="LamGL"/>
    <property type="match status" value="2"/>
</dbReference>
<dbReference type="Gene3D" id="2.60.120.200">
    <property type="match status" value="2"/>
</dbReference>
<sequence length="550" mass="58041">MIVFLAAPLHNLHGEGAMTNHIYFFGPARKAALRLAVAFTAALLPLAAATTADAKPRATTLDRPSPATAMWGLEAYPGITQAQGLADGQPAVGGDTPLTGSGISWQDDARFVGGQTVAFDGTSSSLSASPSALNTAGTFSLAAWVRLTDTSVSRVFASKASAGQATLSVGYDKTSDRWQVQMPSKTGKGGKVSIARSTSAPQIGLWTHLAVVHDVTARTLTLWVDGVAEATVGNVTAVNDPSGEVRLGRGDTTWWQGNLANVRAYDRVLVGKDFTGWLASDPDSGGFNEPGLLQPWQVGGWNFEAATPCYEENLDPTLCSAPDSTAFGRQLALTQGAFIASDGHRGSSALALDGTHWIDDPSDPHYGEATREYARTQTNLGEPQNPVWQDGPVLRTDQSFTVSTWVRLDPAQGAQTVLSQDDVDRSAFRVAYEPNNGGQWVFAVADGADDPATTYATAPATAVDQWHHLVAVLDATHRQARLYVDGTAAGAVGLNAAWQPRQAPGALLVGRSTTPAGPDGWLYGQVDDLGVYQGVLNEADVQRLFTEQAL</sequence>
<dbReference type="InterPro" id="IPR006558">
    <property type="entry name" value="LamG-like"/>
</dbReference>
<dbReference type="AlphaFoldDB" id="A0A2W2CWH2"/>
<evidence type="ECO:0000313" key="5">
    <source>
        <dbReference type="Proteomes" id="UP000248749"/>
    </source>
</evidence>
<protein>
    <recommendedName>
        <fullName evidence="3">LamG-like jellyroll fold domain-containing protein</fullName>
    </recommendedName>
</protein>
<feature type="domain" description="LamG-like jellyroll fold" evidence="3">
    <location>
        <begin position="137"/>
        <end position="272"/>
    </location>
</feature>
<evidence type="ECO:0000313" key="4">
    <source>
        <dbReference type="EMBL" id="PZG02853.1"/>
    </source>
</evidence>
<feature type="domain" description="LamG-like jellyroll fold" evidence="3">
    <location>
        <begin position="398"/>
        <end position="539"/>
    </location>
</feature>
<evidence type="ECO:0000259" key="3">
    <source>
        <dbReference type="SMART" id="SM00560"/>
    </source>
</evidence>
<proteinExistence type="predicted"/>
<dbReference type="Pfam" id="PF13385">
    <property type="entry name" value="Laminin_G_3"/>
    <property type="match status" value="2"/>
</dbReference>
<dbReference type="Proteomes" id="UP000248749">
    <property type="component" value="Unassembled WGS sequence"/>
</dbReference>
<gene>
    <name evidence="4" type="ORF">C1I99_00715</name>
</gene>
<dbReference type="GO" id="GO:0006955">
    <property type="term" value="P:immune response"/>
    <property type="evidence" value="ECO:0007669"/>
    <property type="project" value="InterPro"/>
</dbReference>
<evidence type="ECO:0000256" key="1">
    <source>
        <dbReference type="ARBA" id="ARBA00022729"/>
    </source>
</evidence>
<dbReference type="InterPro" id="IPR013320">
    <property type="entry name" value="ConA-like_dom_sf"/>
</dbReference>
<dbReference type="PANTHER" id="PTHR46943:SF1">
    <property type="entry name" value="PENTRAXIN-RELATED PROTEIN PTX3"/>
    <property type="match status" value="1"/>
</dbReference>
<dbReference type="InterPro" id="IPR042837">
    <property type="entry name" value="PTX3"/>
</dbReference>